<evidence type="ECO:0000313" key="2">
    <source>
        <dbReference type="EMBL" id="XBM48501.1"/>
    </source>
</evidence>
<dbReference type="AlphaFoldDB" id="A0AAU7GDK0"/>
<sequence>MLFEGAATELSIHANSYVAPTLPLGNDFSGLVHLHGIVDPPPSTRMVLTDQDFGRAYITEGWATQFLTRMFARYTVVLVGYSAEDSIVQYLNRALPSGTRRLAFTKKASDYELWDRLDITPIPFPSTPENEYGALQSFLRSWRERETADAADRFDQVQRFIDAGVDAAQEDVSTAQWLLSDPELGRHFRTHARSSEWLAALDSLGVLDDVFASSTEESQDTLEWAQWIRASIDDDDGATLLAVLAGHEGRFHAALWFQIWHKLYGDFNGSLAHRKLAFVLAAAERERDDSRLSALVSQIVDKDPITAERLLVHLLEPTLHMKVSNGWGFWDDSLETRLRLRWRTSALNNAWPRLMPVLQDRGHLLSAILNLIRTVETTDAFFTGRGHPQAISVRRQQVEDGGLSLRDDAYVLVVDMGRDLLREAVRDHGVAEAMRLLDDQSEMNRRLAIDALADARSSEADELIVVLIQRGLPFVFRSRPEVFRLIAFAYENASEASKAAFIDYVQTASRSPEEHEIADYDRYNIFVWLSSRAPQDDPVRSVRDEIERQRGFEPDPSPNLTMGFSLTDSEPSTDAKGIFEHLSAEELVSELASIEALRDDFRSGVFLRELSAYFEKWPDRHLTVLDAMIAAQYWDDAVWKTVVEDLVRQDAWVASEILDRLDAHQPSTAQIGARIVFPVAYPTNELGGPVDNPVERTRLLLGLWKRSSHEQSVVPSTDFSEALGSGRGSLAHYYVETLLRAAQQEGDEARLTEEGTAGLLLLLDGQNDNPADPSPMMIAEYASFLAYRAPEWFDEHLAPRLDVLDGTPQSLTLWAGLLSRGLRRAQMRQRFRDQIRGGYARVKASLPSLVEDYIQRHAECFTMDSKPEDLAWPDAFLAHAAPDVRARWIRAVAYYLDTEEPSFQPLLFGHWQHRLDGQPVITPEEQPALLRWLTLPGINVVRATQLFTGGPTVTAGNDSLYDYYDLEDFPRAEYPAEYLRVAKHLMAGNRFPPPFAGQLVEVARGVGADDPVLARDALNMVLSLGYSPARGALQELDNQ</sequence>
<feature type="region of interest" description="Disordered" evidence="1">
    <location>
        <begin position="550"/>
        <end position="572"/>
    </location>
</feature>
<organism evidence="2">
    <name type="scientific">Leifsonia sp. NPDC080035</name>
    <dbReference type="NCBI Taxonomy" id="3143936"/>
    <lineage>
        <taxon>Bacteria</taxon>
        <taxon>Bacillati</taxon>
        <taxon>Actinomycetota</taxon>
        <taxon>Actinomycetes</taxon>
        <taxon>Micrococcales</taxon>
        <taxon>Microbacteriaceae</taxon>
        <taxon>Leifsonia</taxon>
    </lineage>
</organism>
<evidence type="ECO:0000256" key="1">
    <source>
        <dbReference type="SAM" id="MobiDB-lite"/>
    </source>
</evidence>
<reference evidence="2" key="1">
    <citation type="submission" date="2024-05" db="EMBL/GenBank/DDBJ databases">
        <title>The Natural Products Discovery Center: Release of the First 8490 Sequenced Strains for Exploring Actinobacteria Biosynthetic Diversity.</title>
        <authorList>
            <person name="Kalkreuter E."/>
            <person name="Kautsar S.A."/>
            <person name="Yang D."/>
            <person name="Bader C.D."/>
            <person name="Teijaro C.N."/>
            <person name="Fluegel L."/>
            <person name="Davis C.M."/>
            <person name="Simpson J.R."/>
            <person name="Lauterbach L."/>
            <person name="Steele A.D."/>
            <person name="Gui C."/>
            <person name="Meng S."/>
            <person name="Li G."/>
            <person name="Viehrig K."/>
            <person name="Ye F."/>
            <person name="Su P."/>
            <person name="Kiefer A.F."/>
            <person name="Nichols A."/>
            <person name="Cepeda A.J."/>
            <person name="Yan W."/>
            <person name="Fan B."/>
            <person name="Jiang Y."/>
            <person name="Adhikari A."/>
            <person name="Zheng C.-J."/>
            <person name="Schuster L."/>
            <person name="Cowan T.M."/>
            <person name="Smanski M.J."/>
            <person name="Chevrette M.G."/>
            <person name="de Carvalho L.P.S."/>
            <person name="Shen B."/>
        </authorList>
    </citation>
    <scope>NUCLEOTIDE SEQUENCE</scope>
    <source>
        <strain evidence="2">NPDC080035</strain>
    </source>
</reference>
<protein>
    <submittedName>
        <fullName evidence="2">SIR2 family protein</fullName>
    </submittedName>
</protein>
<gene>
    <name evidence="2" type="ORF">AAME72_01265</name>
</gene>
<proteinExistence type="predicted"/>
<dbReference type="Pfam" id="PF13289">
    <property type="entry name" value="SIR2_2"/>
    <property type="match status" value="1"/>
</dbReference>
<dbReference type="EMBL" id="CP157390">
    <property type="protein sequence ID" value="XBM48501.1"/>
    <property type="molecule type" value="Genomic_DNA"/>
</dbReference>
<accession>A0AAU7GDK0</accession>
<feature type="compositionally biased region" description="Polar residues" evidence="1">
    <location>
        <begin position="558"/>
        <end position="572"/>
    </location>
</feature>
<dbReference type="RefSeq" id="WP_348788451.1">
    <property type="nucleotide sequence ID" value="NZ_CP157390.1"/>
</dbReference>
<name>A0AAU7GDK0_9MICO</name>